<dbReference type="InterPro" id="IPR017853">
    <property type="entry name" value="GH"/>
</dbReference>
<dbReference type="Gene3D" id="3.20.20.80">
    <property type="entry name" value="Glycosidases"/>
    <property type="match status" value="1"/>
</dbReference>
<dbReference type="EMBL" id="JAENIK010000013">
    <property type="protein sequence ID" value="MBK1818103.1"/>
    <property type="molecule type" value="Genomic_DNA"/>
</dbReference>
<gene>
    <name evidence="1" type="ORF">JIN84_20945</name>
</gene>
<dbReference type="AlphaFoldDB" id="A0A934R478"/>
<protein>
    <submittedName>
        <fullName evidence="1">Uncharacterized protein</fullName>
    </submittedName>
</protein>
<organism evidence="1 2">
    <name type="scientific">Luteolibacter yonseiensis</name>
    <dbReference type="NCBI Taxonomy" id="1144680"/>
    <lineage>
        <taxon>Bacteria</taxon>
        <taxon>Pseudomonadati</taxon>
        <taxon>Verrucomicrobiota</taxon>
        <taxon>Verrucomicrobiia</taxon>
        <taxon>Verrucomicrobiales</taxon>
        <taxon>Verrucomicrobiaceae</taxon>
        <taxon>Luteolibacter</taxon>
    </lineage>
</organism>
<dbReference type="Proteomes" id="UP000600139">
    <property type="component" value="Unassembled WGS sequence"/>
</dbReference>
<reference evidence="1" key="1">
    <citation type="submission" date="2021-01" db="EMBL/GenBank/DDBJ databases">
        <title>Modified the classification status of verrucomicrobia.</title>
        <authorList>
            <person name="Feng X."/>
        </authorList>
    </citation>
    <scope>NUCLEOTIDE SEQUENCE</scope>
    <source>
        <strain evidence="1">JCM 18052</strain>
    </source>
</reference>
<sequence length="570" mass="66184">MELFLIDAIGPFFRDYENERVNWSKIPFSHLYGAGESRWARIETDLRTFAREVSEQGYNAVTLDDLAHLAPHPLHEPEVSAEIELFREKFRKLFQILHHEFRLQIYLTTDVLPMTAAVTAALGNDTEKLENYYLQLVRGVLDDFPELAGLILRIGESDGHDVQDPIRTQLHLTTSKETNHLLRRLLPDFEKRGKNLILRTWTVGAHRIGDLIWHSGTLADTFTGINSPNFIISMKHGESDFFRYLPLNRAFFSLPHRKIIEMQARREYEGAGEYPSFIGRDCERFARELAGAPNMAGMSVWCQTGGWHRFGRLAFLEENNRDVWIRLNTAAAIGVFKHGKSVETIIGEFSGHENAPAVLELLHHADTVIHELLYIEEFARQKLFFRRVRVPPMLHMYWDCIFINHGVRKIVSHFITDPERALRAGEACAALFPRMVELAESAGLPVDDIEHMRDAFGLILLARRYYFLPFTEEMAGEIRAAKKAYKARWPKQIRQRYRIKVSFEPFKLKRHTIALGIRLMVRKKRGYRLFDHLFTLNLLSHAYRIFRTRAPQALPKFMRESAMGVDVLFK</sequence>
<dbReference type="SUPFAM" id="SSF51445">
    <property type="entry name" value="(Trans)glycosidases"/>
    <property type="match status" value="1"/>
</dbReference>
<evidence type="ECO:0000313" key="2">
    <source>
        <dbReference type="Proteomes" id="UP000600139"/>
    </source>
</evidence>
<dbReference type="RefSeq" id="WP_200353056.1">
    <property type="nucleotide sequence ID" value="NZ_BAABHZ010000002.1"/>
</dbReference>
<keyword evidence="2" id="KW-1185">Reference proteome</keyword>
<name>A0A934R478_9BACT</name>
<accession>A0A934R478</accession>
<proteinExistence type="predicted"/>
<evidence type="ECO:0000313" key="1">
    <source>
        <dbReference type="EMBL" id="MBK1818103.1"/>
    </source>
</evidence>
<comment type="caution">
    <text evidence="1">The sequence shown here is derived from an EMBL/GenBank/DDBJ whole genome shotgun (WGS) entry which is preliminary data.</text>
</comment>